<keyword evidence="1" id="KW-0732">Signal</keyword>
<dbReference type="Gene3D" id="1.25.40.10">
    <property type="entry name" value="Tetratricopeptide repeat domain"/>
    <property type="match status" value="1"/>
</dbReference>
<comment type="caution">
    <text evidence="2">The sequence shown here is derived from an EMBL/GenBank/DDBJ whole genome shotgun (WGS) entry which is preliminary data.</text>
</comment>
<gene>
    <name evidence="2" type="ORF">GCM10022421_07880</name>
</gene>
<feature type="signal peptide" evidence="1">
    <location>
        <begin position="1"/>
        <end position="23"/>
    </location>
</feature>
<evidence type="ECO:0000313" key="2">
    <source>
        <dbReference type="EMBL" id="GAA3703620.1"/>
    </source>
</evidence>
<feature type="chain" id="PRO_5045673750" description="Tetratricopeptide repeat protein" evidence="1">
    <location>
        <begin position="24"/>
        <end position="249"/>
    </location>
</feature>
<dbReference type="InterPro" id="IPR011990">
    <property type="entry name" value="TPR-like_helical_dom_sf"/>
</dbReference>
<reference evidence="3" key="1">
    <citation type="journal article" date="2019" name="Int. J. Syst. Evol. Microbiol.">
        <title>The Global Catalogue of Microorganisms (GCM) 10K type strain sequencing project: providing services to taxonomists for standard genome sequencing and annotation.</title>
        <authorList>
            <consortium name="The Broad Institute Genomics Platform"/>
            <consortium name="The Broad Institute Genome Sequencing Center for Infectious Disease"/>
            <person name="Wu L."/>
            <person name="Ma J."/>
        </authorList>
    </citation>
    <scope>NUCLEOTIDE SEQUENCE [LARGE SCALE GENOMIC DNA]</scope>
    <source>
        <strain evidence="3">JCM 17329</strain>
    </source>
</reference>
<dbReference type="Proteomes" id="UP001501479">
    <property type="component" value="Unassembled WGS sequence"/>
</dbReference>
<sequence length="249" mass="27681">MKGARYWSRLLLMLLPLAPLVQAQVPDEEEWEPSEWADLMVAPPAAPSSLDISEVTLSRTDWLAEISQQADAALAAGDWARAEFRLAQALSEYPDDAATRLRLASLQFGRGALDQARARLQQGLELNPQQADMRLALARLLAEQQRYDAAWQVLDESRPPLPMHLDYYSLKADMARRSGQCAAAAEIYRLLLAESRVGAWWLGLGLCQRQLGEDFVGAFQQARASADLGMASQHFVTQQLEQHGTAQTH</sequence>
<keyword evidence="3" id="KW-1185">Reference proteome</keyword>
<protein>
    <recommendedName>
        <fullName evidence="4">Tetratricopeptide repeat protein</fullName>
    </recommendedName>
</protein>
<dbReference type="Pfam" id="PF14559">
    <property type="entry name" value="TPR_19"/>
    <property type="match status" value="1"/>
</dbReference>
<dbReference type="RefSeq" id="WP_344962607.1">
    <property type="nucleotide sequence ID" value="NZ_BAABDS010000010.1"/>
</dbReference>
<evidence type="ECO:0008006" key="4">
    <source>
        <dbReference type="Google" id="ProtNLM"/>
    </source>
</evidence>
<name>A0ABP7DF52_9GAMM</name>
<evidence type="ECO:0000313" key="3">
    <source>
        <dbReference type="Proteomes" id="UP001501479"/>
    </source>
</evidence>
<dbReference type="SUPFAM" id="SSF48452">
    <property type="entry name" value="TPR-like"/>
    <property type="match status" value="1"/>
</dbReference>
<evidence type="ECO:0000256" key="1">
    <source>
        <dbReference type="SAM" id="SignalP"/>
    </source>
</evidence>
<proteinExistence type="predicted"/>
<accession>A0ABP7DF52</accession>
<organism evidence="2 3">
    <name type="scientific">Oceanisphaera sediminis</name>
    <dbReference type="NCBI Taxonomy" id="981381"/>
    <lineage>
        <taxon>Bacteria</taxon>
        <taxon>Pseudomonadati</taxon>
        <taxon>Pseudomonadota</taxon>
        <taxon>Gammaproteobacteria</taxon>
        <taxon>Aeromonadales</taxon>
        <taxon>Aeromonadaceae</taxon>
        <taxon>Oceanisphaera</taxon>
    </lineage>
</organism>
<dbReference type="EMBL" id="BAABDS010000010">
    <property type="protein sequence ID" value="GAA3703620.1"/>
    <property type="molecule type" value="Genomic_DNA"/>
</dbReference>